<accession>A0A4Z0GBP1</accession>
<keyword evidence="1 3" id="KW-0223">Dioxygenase</keyword>
<comment type="pathway">
    <text evidence="1">Amino-acid degradation; L-tryptophan degradation via kynurenine pathway; L-kynurenine from L-tryptophan: step 1/2.</text>
</comment>
<name>A0A4Z0GBP1_9ACTN</name>
<dbReference type="GO" id="GO:0019442">
    <property type="term" value="P:L-tryptophan catabolic process to acetyl-CoA"/>
    <property type="evidence" value="ECO:0007669"/>
    <property type="project" value="TreeGrafter"/>
</dbReference>
<feature type="region of interest" description="Disordered" evidence="2">
    <location>
        <begin position="1"/>
        <end position="24"/>
    </location>
</feature>
<keyword evidence="1" id="KW-0560">Oxidoreductase</keyword>
<dbReference type="GO" id="GO:0019441">
    <property type="term" value="P:L-tryptophan catabolic process to kynurenine"/>
    <property type="evidence" value="ECO:0007669"/>
    <property type="project" value="UniProtKB-UniRule"/>
</dbReference>
<dbReference type="UniPathway" id="UPA00333">
    <property type="reaction ID" value="UER00453"/>
</dbReference>
<dbReference type="HAMAP" id="MF_01972">
    <property type="entry name" value="T23O"/>
    <property type="match status" value="1"/>
</dbReference>
<feature type="binding site" description="axial binding residue" evidence="1">
    <location>
        <position position="246"/>
    </location>
    <ligand>
        <name>heme</name>
        <dbReference type="ChEBI" id="CHEBI:30413"/>
    </ligand>
    <ligandPart>
        <name>Fe</name>
        <dbReference type="ChEBI" id="CHEBI:18248"/>
    </ligandPart>
</feature>
<dbReference type="PANTHER" id="PTHR10138:SF0">
    <property type="entry name" value="TRYPTOPHAN 2,3-DIOXYGENASE"/>
    <property type="match status" value="1"/>
</dbReference>
<keyword evidence="4" id="KW-1185">Reference proteome</keyword>
<dbReference type="AlphaFoldDB" id="A0A4Z0GBP1"/>
<evidence type="ECO:0000256" key="1">
    <source>
        <dbReference type="HAMAP-Rule" id="MF_01972"/>
    </source>
</evidence>
<comment type="similarity">
    <text evidence="1">Belongs to the tryptophan 2,3-dioxygenase family.</text>
</comment>
<dbReference type="SUPFAM" id="SSF140959">
    <property type="entry name" value="Indolic compounds 2,3-dioxygenase-like"/>
    <property type="match status" value="1"/>
</dbReference>
<dbReference type="InterPro" id="IPR004981">
    <property type="entry name" value="Trp_2_3_dOase"/>
</dbReference>
<sequence>MTDSLPPCPATAAPAGGSAEDESLLKFHGPPPYEGYVRASALTSLQHPLTADPHEMGFLVTTQVMELWFALIAHEWRAARDALSKDDLERAMDALRRSRRAHQALNASWRPLAALTPAQFNGFREAFGQASGFQSAGYRHLEFLLGDRSRSLAQPHRGHPPVYAALEDALTQPSLYDEVLRYLHRCGMPVPEPVLERDVTQAYQADARVVEVWRRVYAGPQHDPLVALGEVLTDLAELVLRWRSDHLLATRRAMGGKTGSAGTPGVVWLERRAARPVFPELWTARGHV</sequence>
<comment type="catalytic activity">
    <reaction evidence="1">
        <text>L-tryptophan + O2 = N-formyl-L-kynurenine</text>
        <dbReference type="Rhea" id="RHEA:24536"/>
        <dbReference type="ChEBI" id="CHEBI:15379"/>
        <dbReference type="ChEBI" id="CHEBI:57912"/>
        <dbReference type="ChEBI" id="CHEBI:58629"/>
        <dbReference type="EC" id="1.13.11.11"/>
    </reaction>
</comment>
<dbReference type="Proteomes" id="UP000297948">
    <property type="component" value="Unassembled WGS sequence"/>
</dbReference>
<dbReference type="GO" id="GO:0004833">
    <property type="term" value="F:L-tryptophan 2,3-dioxygenase activity"/>
    <property type="evidence" value="ECO:0007669"/>
    <property type="project" value="UniProtKB-UniRule"/>
</dbReference>
<dbReference type="EC" id="1.13.11.11" evidence="1"/>
<comment type="function">
    <text evidence="1">Heme-dependent dioxygenase that catalyzes the oxidative cleavage of the L-tryptophan (L-Trp) pyrrole ring and converts L-tryptophan to N-formyl-L-kynurenine. Catalyzes the oxidative cleavage of the indole moiety.</text>
</comment>
<organism evidence="3 4">
    <name type="scientific">Streptomyces palmae</name>
    <dbReference type="NCBI Taxonomy" id="1701085"/>
    <lineage>
        <taxon>Bacteria</taxon>
        <taxon>Bacillati</taxon>
        <taxon>Actinomycetota</taxon>
        <taxon>Actinomycetes</taxon>
        <taxon>Kitasatosporales</taxon>
        <taxon>Streptomycetaceae</taxon>
        <taxon>Streptomyces</taxon>
    </lineage>
</organism>
<dbReference type="PANTHER" id="PTHR10138">
    <property type="entry name" value="TRYPTOPHAN 2,3-DIOXYGENASE"/>
    <property type="match status" value="1"/>
</dbReference>
<dbReference type="OrthoDB" id="9776847at2"/>
<keyword evidence="1" id="KW-0349">Heme</keyword>
<evidence type="ECO:0000313" key="3">
    <source>
        <dbReference type="EMBL" id="TGA92693.1"/>
    </source>
</evidence>
<dbReference type="EMBL" id="SRID01000384">
    <property type="protein sequence ID" value="TGA92693.1"/>
    <property type="molecule type" value="Genomic_DNA"/>
</dbReference>
<reference evidence="3 4" key="1">
    <citation type="submission" date="2019-03" db="EMBL/GenBank/DDBJ databases">
        <authorList>
            <person name="Gonzalez-Pimentel J.L."/>
        </authorList>
    </citation>
    <scope>NUCLEOTIDE SEQUENCE [LARGE SCALE GENOMIC DNA]</scope>
    <source>
        <strain evidence="3 4">JCM 31289</strain>
    </source>
</reference>
<keyword evidence="1" id="KW-0479">Metal-binding</keyword>
<dbReference type="Pfam" id="PF03301">
    <property type="entry name" value="Trp_dioxygenase"/>
    <property type="match status" value="1"/>
</dbReference>
<protein>
    <recommendedName>
        <fullName evidence="1">Tryptophan 2,3-dioxygenase</fullName>
        <shortName evidence="1">TDO</shortName>
        <ecNumber evidence="1">1.13.11.11</ecNumber>
    </recommendedName>
    <alternativeName>
        <fullName evidence="1">Tryptamin 2,3-dioxygenase</fullName>
    </alternativeName>
    <alternativeName>
        <fullName evidence="1">Tryptophan oxygenase</fullName>
        <shortName evidence="1">TO</shortName>
        <shortName evidence="1">TRPO</shortName>
    </alternativeName>
    <alternativeName>
        <fullName evidence="1">Tryptophan pyrrolase</fullName>
    </alternativeName>
    <alternativeName>
        <fullName evidence="1">Tryptophanase</fullName>
    </alternativeName>
</protein>
<gene>
    <name evidence="1" type="primary">kynA</name>
    <name evidence="3" type="ORF">E4099_27260</name>
</gene>
<dbReference type="InterPro" id="IPR037217">
    <property type="entry name" value="Trp/Indoleamine_2_3_dOase-like"/>
</dbReference>
<keyword evidence="1" id="KW-0408">Iron</keyword>
<dbReference type="Gene3D" id="1.20.58.480">
    <property type="match status" value="1"/>
</dbReference>
<dbReference type="RefSeq" id="WP_135341784.1">
    <property type="nucleotide sequence ID" value="NZ_JBHLTX010000013.1"/>
</dbReference>
<comment type="cofactor">
    <cofactor evidence="1">
        <name>heme</name>
        <dbReference type="ChEBI" id="CHEBI:30413"/>
    </cofactor>
    <text evidence="1">Binds 1 heme group per subunit.</text>
</comment>
<keyword evidence="1" id="KW-0823">Tryptophan catabolism</keyword>
<dbReference type="GO" id="GO:0046872">
    <property type="term" value="F:metal ion binding"/>
    <property type="evidence" value="ECO:0007669"/>
    <property type="project" value="UniProtKB-KW"/>
</dbReference>
<evidence type="ECO:0000313" key="4">
    <source>
        <dbReference type="Proteomes" id="UP000297948"/>
    </source>
</evidence>
<comment type="caution">
    <text evidence="1">Lacks conserved residue(s) required for the propagation of feature annotation.</text>
</comment>
<evidence type="ECO:0000256" key="2">
    <source>
        <dbReference type="SAM" id="MobiDB-lite"/>
    </source>
</evidence>
<proteinExistence type="inferred from homology"/>
<dbReference type="GO" id="GO:0020037">
    <property type="term" value="F:heme binding"/>
    <property type="evidence" value="ECO:0007669"/>
    <property type="project" value="UniProtKB-UniRule"/>
</dbReference>
<comment type="subunit">
    <text evidence="1">Homotetramer.</text>
</comment>
<comment type="caution">
    <text evidence="3">The sequence shown here is derived from an EMBL/GenBank/DDBJ whole genome shotgun (WGS) entry which is preliminary data.</text>
</comment>
<feature type="binding site" evidence="1">
    <location>
        <position position="124"/>
    </location>
    <ligand>
        <name>substrate</name>
    </ligand>
</feature>